<dbReference type="EMBL" id="CP028160">
    <property type="protein sequence ID" value="AWN66606.1"/>
    <property type="molecule type" value="Genomic_DNA"/>
</dbReference>
<dbReference type="RefSeq" id="WP_109991293.1">
    <property type="nucleotide sequence ID" value="NZ_CP028160.1"/>
</dbReference>
<reference evidence="1 2" key="1">
    <citation type="submission" date="2018-03" db="EMBL/GenBank/DDBJ databases">
        <title>Genome sequence of Lactococcus lactis strain 14B4 from almond drupe.</title>
        <authorList>
            <person name="Tran T.D."/>
            <person name="McGarvey J.A."/>
            <person name="Huynh S."/>
            <person name="Parker C.T."/>
        </authorList>
    </citation>
    <scope>NUCLEOTIDE SEQUENCE [LARGE SCALE GENOMIC DNA]</scope>
    <source>
        <strain evidence="1 2">14B4</strain>
    </source>
</reference>
<gene>
    <name evidence="1" type="ORF">LL14B4_10625</name>
</gene>
<evidence type="ECO:0000313" key="1">
    <source>
        <dbReference type="EMBL" id="AWN66606.1"/>
    </source>
</evidence>
<dbReference type="Proteomes" id="UP000245919">
    <property type="component" value="Chromosome"/>
</dbReference>
<sequence length="107" mass="12534">MEFEDFKKYVEENCNAKSIFFNKVTTYFNEQVASSDNNVYLSPSQIKSEVKKGWNSTLNNLHSKVSSKVKVKKTDSYPIRVEKWIAEMAELEILDEFTESIDDMEFE</sequence>
<dbReference type="GeneID" id="89634233"/>
<evidence type="ECO:0000313" key="2">
    <source>
        <dbReference type="Proteomes" id="UP000245919"/>
    </source>
</evidence>
<name>A0A2Z3KGQ5_LACLL</name>
<protein>
    <submittedName>
        <fullName evidence="1">Uncharacterized protein</fullName>
    </submittedName>
</protein>
<organism evidence="1 2">
    <name type="scientific">Lactococcus lactis subsp. lactis</name>
    <name type="common">Streptococcus lactis</name>
    <dbReference type="NCBI Taxonomy" id="1360"/>
    <lineage>
        <taxon>Bacteria</taxon>
        <taxon>Bacillati</taxon>
        <taxon>Bacillota</taxon>
        <taxon>Bacilli</taxon>
        <taxon>Lactobacillales</taxon>
        <taxon>Streptococcaceae</taxon>
        <taxon>Lactococcus</taxon>
    </lineage>
</organism>
<accession>A0A2Z3KGQ5</accession>
<dbReference type="AlphaFoldDB" id="A0A2Z3KGQ5"/>
<proteinExistence type="predicted"/>